<dbReference type="InterPro" id="IPR011990">
    <property type="entry name" value="TPR-like_helical_dom_sf"/>
</dbReference>
<dbReference type="SUPFAM" id="SSF48452">
    <property type="entry name" value="TPR-like"/>
    <property type="match status" value="1"/>
</dbReference>
<dbReference type="PROSITE" id="PS50005">
    <property type="entry name" value="TPR"/>
    <property type="match status" value="1"/>
</dbReference>
<organism evidence="3 4">
    <name type="scientific">Urochloa decumbens</name>
    <dbReference type="NCBI Taxonomy" id="240449"/>
    <lineage>
        <taxon>Eukaryota</taxon>
        <taxon>Viridiplantae</taxon>
        <taxon>Streptophyta</taxon>
        <taxon>Embryophyta</taxon>
        <taxon>Tracheophyta</taxon>
        <taxon>Spermatophyta</taxon>
        <taxon>Magnoliopsida</taxon>
        <taxon>Liliopsida</taxon>
        <taxon>Poales</taxon>
        <taxon>Poaceae</taxon>
        <taxon>PACMAD clade</taxon>
        <taxon>Panicoideae</taxon>
        <taxon>Panicodae</taxon>
        <taxon>Paniceae</taxon>
        <taxon>Melinidinae</taxon>
        <taxon>Urochloa</taxon>
    </lineage>
</organism>
<dbReference type="SUPFAM" id="SSF48403">
    <property type="entry name" value="Ankyrin repeat"/>
    <property type="match status" value="1"/>
</dbReference>
<dbReference type="SMART" id="SM00248">
    <property type="entry name" value="ANK"/>
    <property type="match status" value="6"/>
</dbReference>
<dbReference type="Gene3D" id="1.25.40.10">
    <property type="entry name" value="Tetratricopeptide repeat domain"/>
    <property type="match status" value="1"/>
</dbReference>
<dbReference type="PROSITE" id="PS50297">
    <property type="entry name" value="ANK_REP_REGION"/>
    <property type="match status" value="2"/>
</dbReference>
<feature type="repeat" description="ANK" evidence="1">
    <location>
        <begin position="73"/>
        <end position="105"/>
    </location>
</feature>
<keyword evidence="1" id="KW-0040">ANK repeat</keyword>
<dbReference type="InterPro" id="IPR002110">
    <property type="entry name" value="Ankyrin_rpt"/>
</dbReference>
<sequence length="386" mass="41733">MLLVAAYDDDISLFKKAVRALRKGGGCAREEVEAVRVEEGLGLLHIATTRESVEVCGYLVEVLRVDVDAVDDKGRTPLMYAIHSKNATIVKYLLDHGANQDKADHEGLVPLHSAAGIGDCKILELLLAKGAYIDPVGKVCGTPLHMAAWERQAGTMKILLDHNADAASLKCVKLLIEAGADVKADRIISALVDATNSGSTECLNFILGAGASHDVPDDVKSIGNKTAERKNYLAAQGIYRKAGDDVKATNILTALLDATNSGSTECLNSLLEAGAIHDFPDDNEHVDKRRMAQLKSLGTKAAERKDYLFASEIYSKAINLDPNDATLFSNRSLCWLHMALLLLKDYKSACATLFDGFKLDPKNDEIEHALREAMGSLKICQSTKAK</sequence>
<reference evidence="4" key="1">
    <citation type="submission" date="2024-06" db="EMBL/GenBank/DDBJ databases">
        <authorList>
            <person name="Ryan C."/>
        </authorList>
    </citation>
    <scope>NUCLEOTIDE SEQUENCE [LARGE SCALE GENOMIC DNA]</scope>
</reference>
<keyword evidence="4" id="KW-1185">Reference proteome</keyword>
<keyword evidence="2" id="KW-0802">TPR repeat</keyword>
<protein>
    <submittedName>
        <fullName evidence="3">Uncharacterized protein</fullName>
    </submittedName>
</protein>
<dbReference type="EMBL" id="OZ075112">
    <property type="protein sequence ID" value="CAL4969304.1"/>
    <property type="molecule type" value="Genomic_DNA"/>
</dbReference>
<dbReference type="Proteomes" id="UP001497457">
    <property type="component" value="Chromosome 2b"/>
</dbReference>
<evidence type="ECO:0000313" key="3">
    <source>
        <dbReference type="EMBL" id="CAL4969304.1"/>
    </source>
</evidence>
<dbReference type="Pfam" id="PF00023">
    <property type="entry name" value="Ank"/>
    <property type="match status" value="2"/>
</dbReference>
<evidence type="ECO:0000313" key="4">
    <source>
        <dbReference type="Proteomes" id="UP001497457"/>
    </source>
</evidence>
<dbReference type="AlphaFoldDB" id="A0ABC8ZZ00"/>
<reference evidence="3 4" key="2">
    <citation type="submission" date="2024-10" db="EMBL/GenBank/DDBJ databases">
        <authorList>
            <person name="Ryan C."/>
        </authorList>
    </citation>
    <scope>NUCLEOTIDE SEQUENCE [LARGE SCALE GENOMIC DNA]</scope>
</reference>
<feature type="repeat" description="TPR" evidence="2">
    <location>
        <begin position="291"/>
        <end position="324"/>
    </location>
</feature>
<dbReference type="PROSITE" id="PS50088">
    <property type="entry name" value="ANK_REPEAT"/>
    <property type="match status" value="2"/>
</dbReference>
<evidence type="ECO:0000256" key="2">
    <source>
        <dbReference type="PROSITE-ProRule" id="PRU00339"/>
    </source>
</evidence>
<dbReference type="InterPro" id="IPR036770">
    <property type="entry name" value="Ankyrin_rpt-contain_sf"/>
</dbReference>
<proteinExistence type="predicted"/>
<name>A0ABC8ZZ00_9POAL</name>
<dbReference type="PANTHER" id="PTHR46224">
    <property type="entry name" value="ANKYRIN REPEAT FAMILY PROTEIN"/>
    <property type="match status" value="1"/>
</dbReference>
<evidence type="ECO:0000256" key="1">
    <source>
        <dbReference type="PROSITE-ProRule" id="PRU00023"/>
    </source>
</evidence>
<feature type="repeat" description="ANK" evidence="1">
    <location>
        <begin position="106"/>
        <end position="138"/>
    </location>
</feature>
<dbReference type="InterPro" id="IPR019734">
    <property type="entry name" value="TPR_rpt"/>
</dbReference>
<gene>
    <name evidence="3" type="ORF">URODEC1_LOCUS49549</name>
</gene>
<accession>A0ABC8ZZ00</accession>
<dbReference type="InterPro" id="IPR051616">
    <property type="entry name" value="Cul2-RING_E3_ligase_SR"/>
</dbReference>
<dbReference type="PANTHER" id="PTHR46224:SF68">
    <property type="entry name" value="OS08G0325400 PROTEIN"/>
    <property type="match status" value="1"/>
</dbReference>
<dbReference type="Gene3D" id="1.25.40.20">
    <property type="entry name" value="Ankyrin repeat-containing domain"/>
    <property type="match status" value="2"/>
</dbReference>
<dbReference type="Pfam" id="PF12796">
    <property type="entry name" value="Ank_2"/>
    <property type="match status" value="1"/>
</dbReference>